<dbReference type="EMBL" id="CP142727">
    <property type="protein sequence ID" value="WUR02669.1"/>
    <property type="molecule type" value="Genomic_DNA"/>
</dbReference>
<evidence type="ECO:0000256" key="1">
    <source>
        <dbReference type="SAM" id="SignalP"/>
    </source>
</evidence>
<feature type="signal peptide" evidence="1">
    <location>
        <begin position="1"/>
        <end position="17"/>
    </location>
</feature>
<dbReference type="RefSeq" id="XP_065328814.1">
    <property type="nucleotide sequence ID" value="XM_065472742.1"/>
</dbReference>
<gene>
    <name evidence="2" type="ORF">VNE69_02190</name>
</gene>
<sequence length="242" mass="28475">MLLISLLFVLNIKKLKANNEKDMIFLIEERKERYNECVKMLSHDEAPSMRVTYSKEKREKIGKIMYDVLIDGIDFPLKMQPSWPKTSKEYEIDHEDVTLGIFQRALTGTYSVPRRYGKTEALYIFVYELADKTRRLWQILICMYNFDDLDLDQVKQILKKYFDLKLSEENNLKVKQVCKNNVFKQILDDVFHSIGNQADSNTIEHDKREDLGGKMQENSNSMILAETQAMDSSNMNFSKKNK</sequence>
<proteinExistence type="predicted"/>
<keyword evidence="3" id="KW-1185">Reference proteome</keyword>
<feature type="chain" id="PRO_5043500663" evidence="1">
    <location>
        <begin position="18"/>
        <end position="242"/>
    </location>
</feature>
<keyword evidence="1" id="KW-0732">Signal</keyword>
<organism evidence="2 3">
    <name type="scientific">Vairimorpha necatrix</name>
    <dbReference type="NCBI Taxonomy" id="6039"/>
    <lineage>
        <taxon>Eukaryota</taxon>
        <taxon>Fungi</taxon>
        <taxon>Fungi incertae sedis</taxon>
        <taxon>Microsporidia</taxon>
        <taxon>Nosematidae</taxon>
        <taxon>Vairimorpha</taxon>
    </lineage>
</organism>
<evidence type="ECO:0000313" key="2">
    <source>
        <dbReference type="EMBL" id="WUR02669.1"/>
    </source>
</evidence>
<dbReference type="Proteomes" id="UP001334084">
    <property type="component" value="Chromosome 2"/>
</dbReference>
<reference evidence="2" key="1">
    <citation type="journal article" date="2024" name="BMC Genomics">
        <title>Functional annotation of a divergent genome using sequence and structure-based similarity.</title>
        <authorList>
            <person name="Svedberg D."/>
            <person name="Winiger R.R."/>
            <person name="Berg A."/>
            <person name="Sharma H."/>
            <person name="Tellgren-Roth C."/>
            <person name="Debrunner-Vossbrinck B.A."/>
            <person name="Vossbrinck C.R."/>
            <person name="Barandun J."/>
        </authorList>
    </citation>
    <scope>NUCLEOTIDE SEQUENCE</scope>
    <source>
        <strain evidence="2">Illinois isolate</strain>
    </source>
</reference>
<dbReference type="AlphaFoldDB" id="A0AAX4J9J7"/>
<dbReference type="GeneID" id="90540480"/>
<accession>A0AAX4J9J7</accession>
<evidence type="ECO:0000313" key="3">
    <source>
        <dbReference type="Proteomes" id="UP001334084"/>
    </source>
</evidence>
<dbReference type="KEGG" id="vnx:VNE69_02190"/>
<name>A0AAX4J9J7_9MICR</name>
<protein>
    <submittedName>
        <fullName evidence="2">Uncharacterized protein</fullName>
    </submittedName>
</protein>